<organism evidence="4">
    <name type="scientific">Taenia asiatica</name>
    <name type="common">Asian tapeworm</name>
    <dbReference type="NCBI Taxonomy" id="60517"/>
    <lineage>
        <taxon>Eukaryota</taxon>
        <taxon>Metazoa</taxon>
        <taxon>Spiralia</taxon>
        <taxon>Lophotrochozoa</taxon>
        <taxon>Platyhelminthes</taxon>
        <taxon>Cestoda</taxon>
        <taxon>Eucestoda</taxon>
        <taxon>Cyclophyllidea</taxon>
        <taxon>Taeniidae</taxon>
        <taxon>Taenia</taxon>
    </lineage>
</organism>
<dbReference type="WBParaSite" id="TASK_0000068801-mRNA-1">
    <property type="protein sequence ID" value="TASK_0000068801-mRNA-1"/>
    <property type="gene ID" value="TASK_0000068801"/>
</dbReference>
<keyword evidence="3" id="KW-1185">Reference proteome</keyword>
<dbReference type="Proteomes" id="UP000282613">
    <property type="component" value="Unassembled WGS sequence"/>
</dbReference>
<feature type="region of interest" description="Disordered" evidence="1">
    <location>
        <begin position="1"/>
        <end position="76"/>
    </location>
</feature>
<name>A0A0R3VTU9_TAEAS</name>
<sequence>MECNDLDADQNAEADHLQNSANPESERGGQADNADIADCEDGDDDDEELTELLQQQQQEETEQQCPLVEEPESEAFCRSPRLPTITSVASDTLLRLPMVRVDFENLIPDAESGVDIPLFIAGPLFGMLECLRCELRSGRIAPFFERLGELENEQKYGELDQNVINWLYHSCRLYTESHFLFNETDSLFAFHVATRILNLIKPELFPISQLLARQAEQTNLYCFGAPFLEARRIASDVIEECEDGRNMSVEELLHPDRTEVLFSVINNLYAMIFFDLYHIERQENRDIVRFIFLILIQAFREYIERMDSDPPIPRDSLYSVHTVQKFPEIYKPMLSAIGKRIGRGLIKVPLVWIVDVFIRHIGLELRDPEAKCYQLRLVERLVETILTIDSPMVFLRGSELGGAVFHNAEEDDRCVCRLLDKRIMHPDYCPHII</sequence>
<evidence type="ECO:0000313" key="2">
    <source>
        <dbReference type="EMBL" id="VDK21519.1"/>
    </source>
</evidence>
<reference evidence="2 3" key="2">
    <citation type="submission" date="2018-11" db="EMBL/GenBank/DDBJ databases">
        <authorList>
            <consortium name="Pathogen Informatics"/>
        </authorList>
    </citation>
    <scope>NUCLEOTIDE SEQUENCE [LARGE SCALE GENOMIC DNA]</scope>
</reference>
<proteinExistence type="predicted"/>
<feature type="compositionally biased region" description="Acidic residues" evidence="1">
    <location>
        <begin position="35"/>
        <end position="50"/>
    </location>
</feature>
<evidence type="ECO:0000313" key="3">
    <source>
        <dbReference type="Proteomes" id="UP000282613"/>
    </source>
</evidence>
<dbReference type="OrthoDB" id="6234356at2759"/>
<reference evidence="4" key="1">
    <citation type="submission" date="2017-02" db="UniProtKB">
        <authorList>
            <consortium name="WormBaseParasite"/>
        </authorList>
    </citation>
    <scope>IDENTIFICATION</scope>
</reference>
<feature type="compositionally biased region" description="Acidic residues" evidence="1">
    <location>
        <begin position="1"/>
        <end position="12"/>
    </location>
</feature>
<gene>
    <name evidence="2" type="ORF">TASK_LOCUS689</name>
</gene>
<accession>A0A0R3VTU9</accession>
<evidence type="ECO:0000256" key="1">
    <source>
        <dbReference type="SAM" id="MobiDB-lite"/>
    </source>
</evidence>
<evidence type="ECO:0000313" key="4">
    <source>
        <dbReference type="WBParaSite" id="TASK_0000068801-mRNA-1"/>
    </source>
</evidence>
<dbReference type="EMBL" id="UYRS01000098">
    <property type="protein sequence ID" value="VDK21519.1"/>
    <property type="molecule type" value="Genomic_DNA"/>
</dbReference>
<protein>
    <submittedName>
        <fullName evidence="2 4">Uncharacterized protein</fullName>
    </submittedName>
</protein>
<dbReference type="AlphaFoldDB" id="A0A0R3VTU9"/>